<dbReference type="AlphaFoldDB" id="A0A2K4ZLV3"/>
<sequence>MRATCEIVADLKDGKEVPYEELKIACLVQSSIIFFYQQDTKNLLKGGIAADLVEQMNYTDDKTSSKKLGYPSWYWNAIKKDPIEWLGASHIPGTSEYDQHYKLSKSLYEKFANKNDDK</sequence>
<evidence type="ECO:0000313" key="2">
    <source>
        <dbReference type="Proteomes" id="UP000236311"/>
    </source>
</evidence>
<protein>
    <submittedName>
        <fullName evidence="1">Uncharacterized protein</fullName>
    </submittedName>
</protein>
<evidence type="ECO:0000313" key="1">
    <source>
        <dbReference type="EMBL" id="SOY31451.1"/>
    </source>
</evidence>
<name>A0A2K4ZLV3_9FIRM</name>
<dbReference type="RefSeq" id="WP_103241439.1">
    <property type="nucleotide sequence ID" value="NZ_JANJZD010000026.1"/>
</dbReference>
<dbReference type="OrthoDB" id="9809178at2"/>
<proteinExistence type="predicted"/>
<organism evidence="1 2">
    <name type="scientific">Acetatifactor muris</name>
    <dbReference type="NCBI Taxonomy" id="879566"/>
    <lineage>
        <taxon>Bacteria</taxon>
        <taxon>Bacillati</taxon>
        <taxon>Bacillota</taxon>
        <taxon>Clostridia</taxon>
        <taxon>Lachnospirales</taxon>
        <taxon>Lachnospiraceae</taxon>
        <taxon>Acetatifactor</taxon>
    </lineage>
</organism>
<reference evidence="1 2" key="1">
    <citation type="submission" date="2018-01" db="EMBL/GenBank/DDBJ databases">
        <authorList>
            <person name="Gaut B.S."/>
            <person name="Morton B.R."/>
            <person name="Clegg M.T."/>
            <person name="Duvall M.R."/>
        </authorList>
    </citation>
    <scope>NUCLEOTIDE SEQUENCE [LARGE SCALE GENOMIC DNA]</scope>
    <source>
        <strain evidence="1">GP69</strain>
    </source>
</reference>
<dbReference type="EMBL" id="OFSM01000026">
    <property type="protein sequence ID" value="SOY31451.1"/>
    <property type="molecule type" value="Genomic_DNA"/>
</dbReference>
<dbReference type="Proteomes" id="UP000236311">
    <property type="component" value="Unassembled WGS sequence"/>
</dbReference>
<accession>A0A2K4ZLV3</accession>
<gene>
    <name evidence="1" type="ORF">AMURIS_04194</name>
</gene>
<keyword evidence="2" id="KW-1185">Reference proteome</keyword>